<comment type="subcellular location">
    <subcellularLocation>
        <location evidence="1">Cell envelope</location>
    </subcellularLocation>
</comment>
<protein>
    <submittedName>
        <fullName evidence="7">Iron complex transport system substrate-binding protein</fullName>
    </submittedName>
</protein>
<name>A0A931GEL3_9MICC</name>
<feature type="signal peptide" evidence="5">
    <location>
        <begin position="1"/>
        <end position="21"/>
    </location>
</feature>
<dbReference type="InterPro" id="IPR002491">
    <property type="entry name" value="ABC_transptr_periplasmic_BD"/>
</dbReference>
<dbReference type="InterPro" id="IPR033870">
    <property type="entry name" value="FatB"/>
</dbReference>
<evidence type="ECO:0000313" key="7">
    <source>
        <dbReference type="EMBL" id="MBG6084528.1"/>
    </source>
</evidence>
<reference evidence="7" key="1">
    <citation type="submission" date="2020-11" db="EMBL/GenBank/DDBJ databases">
        <title>Sequencing the genomes of 1000 actinobacteria strains.</title>
        <authorList>
            <person name="Klenk H.-P."/>
        </authorList>
    </citation>
    <scope>NUCLEOTIDE SEQUENCE</scope>
    <source>
        <strain evidence="7">DSM 26152</strain>
    </source>
</reference>
<comment type="similarity">
    <text evidence="2">Belongs to the bacterial solute-binding protein 8 family.</text>
</comment>
<organism evidence="7 8">
    <name type="scientific">Zhihengliuella flava</name>
    <dbReference type="NCBI Taxonomy" id="1285193"/>
    <lineage>
        <taxon>Bacteria</taxon>
        <taxon>Bacillati</taxon>
        <taxon>Actinomycetota</taxon>
        <taxon>Actinomycetes</taxon>
        <taxon>Micrococcales</taxon>
        <taxon>Micrococcaceae</taxon>
        <taxon>Zhihengliuella</taxon>
    </lineage>
</organism>
<evidence type="ECO:0000256" key="2">
    <source>
        <dbReference type="ARBA" id="ARBA00008814"/>
    </source>
</evidence>
<keyword evidence="4 5" id="KW-0732">Signal</keyword>
<dbReference type="AlphaFoldDB" id="A0A931GEL3"/>
<evidence type="ECO:0000259" key="6">
    <source>
        <dbReference type="PROSITE" id="PS50983"/>
    </source>
</evidence>
<dbReference type="Proteomes" id="UP000625033">
    <property type="component" value="Unassembled WGS sequence"/>
</dbReference>
<dbReference type="SUPFAM" id="SSF53807">
    <property type="entry name" value="Helical backbone' metal receptor"/>
    <property type="match status" value="1"/>
</dbReference>
<dbReference type="GO" id="GO:0030288">
    <property type="term" value="C:outer membrane-bounded periplasmic space"/>
    <property type="evidence" value="ECO:0007669"/>
    <property type="project" value="TreeGrafter"/>
</dbReference>
<dbReference type="PROSITE" id="PS50983">
    <property type="entry name" value="FE_B12_PBP"/>
    <property type="match status" value="1"/>
</dbReference>
<sequence>MNKIRPLGTLALLAASGLVLSGCAGTADGADNADASAEATAETVELTFEYNTAGAEEEPVYEETTVEVPKNPENVVIFDMASLDTWGALGGEVAGAPLESVPEYLEDVLAEDAINAGSLFEADLLEIEASDPDLIIVAGRSAALYQDLSEIAPTVDLSSQGSFEDTLERNVNFIGEVLGAEDEAQAALDELSAGIEEARAVTADIGTGLSVMVSGDSVSALKPANGDFSGRNLRGGLVYDVFGVEPVLDDIEEATHGEPVSFEFLLEHDPDYLFVTDRNAATDAEGEQAAEVVLDNEIVHQTTAWQNDQVVYLDPTAWYIVFGGIETTQIMIDDILSITAE</sequence>
<keyword evidence="3" id="KW-0813">Transport</keyword>
<accession>A0A931GEL3</accession>
<dbReference type="PANTHER" id="PTHR30532">
    <property type="entry name" value="IRON III DICITRATE-BINDING PERIPLASMIC PROTEIN"/>
    <property type="match status" value="1"/>
</dbReference>
<dbReference type="EMBL" id="JADOTZ010000001">
    <property type="protein sequence ID" value="MBG6084528.1"/>
    <property type="molecule type" value="Genomic_DNA"/>
</dbReference>
<dbReference type="GO" id="GO:1901678">
    <property type="term" value="P:iron coordination entity transport"/>
    <property type="evidence" value="ECO:0007669"/>
    <property type="project" value="UniProtKB-ARBA"/>
</dbReference>
<proteinExistence type="inferred from homology"/>
<gene>
    <name evidence="7" type="ORF">IW252_001295</name>
</gene>
<dbReference type="Gene3D" id="3.40.50.1980">
    <property type="entry name" value="Nitrogenase molybdenum iron protein domain"/>
    <property type="match status" value="2"/>
</dbReference>
<feature type="domain" description="Fe/B12 periplasmic-binding" evidence="6">
    <location>
        <begin position="74"/>
        <end position="341"/>
    </location>
</feature>
<dbReference type="Pfam" id="PF01497">
    <property type="entry name" value="Peripla_BP_2"/>
    <property type="match status" value="1"/>
</dbReference>
<evidence type="ECO:0000256" key="3">
    <source>
        <dbReference type="ARBA" id="ARBA00022448"/>
    </source>
</evidence>
<evidence type="ECO:0000256" key="4">
    <source>
        <dbReference type="ARBA" id="ARBA00022729"/>
    </source>
</evidence>
<keyword evidence="8" id="KW-1185">Reference proteome</keyword>
<feature type="chain" id="PRO_5039215966" evidence="5">
    <location>
        <begin position="22"/>
        <end position="341"/>
    </location>
</feature>
<evidence type="ECO:0000256" key="5">
    <source>
        <dbReference type="SAM" id="SignalP"/>
    </source>
</evidence>
<dbReference type="RefSeq" id="WP_196835826.1">
    <property type="nucleotide sequence ID" value="NZ_JADOTZ010000001.1"/>
</dbReference>
<dbReference type="PANTHER" id="PTHR30532:SF28">
    <property type="entry name" value="PETROBACTIN-BINDING PROTEIN YCLQ"/>
    <property type="match status" value="1"/>
</dbReference>
<evidence type="ECO:0000313" key="8">
    <source>
        <dbReference type="Proteomes" id="UP000625033"/>
    </source>
</evidence>
<comment type="caution">
    <text evidence="7">The sequence shown here is derived from an EMBL/GenBank/DDBJ whole genome shotgun (WGS) entry which is preliminary data.</text>
</comment>
<dbReference type="CDD" id="cd01140">
    <property type="entry name" value="FatB"/>
    <property type="match status" value="1"/>
</dbReference>
<dbReference type="PROSITE" id="PS51257">
    <property type="entry name" value="PROKAR_LIPOPROTEIN"/>
    <property type="match status" value="1"/>
</dbReference>
<dbReference type="InterPro" id="IPR051313">
    <property type="entry name" value="Bact_iron-sidero_bind"/>
</dbReference>
<evidence type="ECO:0000256" key="1">
    <source>
        <dbReference type="ARBA" id="ARBA00004196"/>
    </source>
</evidence>